<evidence type="ECO:0000256" key="6">
    <source>
        <dbReference type="PIRSR" id="PIRSR006439-50"/>
    </source>
</evidence>
<feature type="binding site" evidence="6">
    <location>
        <position position="556"/>
    </location>
    <ligand>
        <name>[4Fe-4S] cluster</name>
        <dbReference type="ChEBI" id="CHEBI:49883"/>
        <label>1</label>
    </ligand>
</feature>
<dbReference type="SUPFAM" id="SSF54862">
    <property type="entry name" value="4Fe-4S ferredoxins"/>
    <property type="match status" value="1"/>
</dbReference>
<reference evidence="8 9" key="1">
    <citation type="submission" date="2017-01" db="EMBL/GenBank/DDBJ databases">
        <title>Genome Sequencing of a Marine Spirillum, Oceanospirillum multiglobuliferum ATCC 33336, from Japan.</title>
        <authorList>
            <person name="Carney J.G."/>
            <person name="Trachtenberg A.M."/>
            <person name="Rheaume B.A."/>
            <person name="Linnane J.D."/>
            <person name="Pitts N.L."/>
            <person name="Mykles D.L."/>
            <person name="Maclea K.S."/>
        </authorList>
    </citation>
    <scope>NUCLEOTIDE SEQUENCE [LARGE SCALE GENOMIC DNA]</scope>
    <source>
        <strain evidence="8 9">ATCC 33336</strain>
    </source>
</reference>
<keyword evidence="5" id="KW-0249">Electron transport</keyword>
<evidence type="ECO:0000256" key="2">
    <source>
        <dbReference type="ARBA" id="ARBA00023002"/>
    </source>
</evidence>
<feature type="binding site" evidence="6">
    <location>
        <position position="550"/>
    </location>
    <ligand>
        <name>[4Fe-4S] cluster</name>
        <dbReference type="ChEBI" id="CHEBI:49883"/>
        <label>1</label>
    </ligand>
</feature>
<sequence>MNARHPISEQSRLFVSGNEAVSLAARDAKVKVAAAYPGTPSTEILEYIAAYPDIYSEWSINEKVSLEVAIGASLAGSRALCAMKHVGLNVASDALMTQTLIGAIGGLVVVVADDVGLSSSQNEQDSRYWGRFAHIPVLEPADTQEAYDFTRLAFDLSEQYQTPVLVRLTTRICHVKGMLETRFPAAPTAKQGFLKDPARFVMVPGHAKNRIPLMMQRDAVLLSAAEASDLNVVEQGSDELGFIVSGVAYQHVKEAYPEASVLKLGFSHPAPLEKIRAFSQNIKRLILVEEVEPLLEKELKAEGIALEGKSILPNIGELTPVVLKAAIEGHAAEVKTPPTQLIHTTQVFPRPPTMCVACPHLGVYYTLSKVRNTYISGDIGCYTLGAGHPWNALDTCISMGASMGVALGLDKGRQDADSNKKVISVIGDSTFLHMGMQGLLDLTYNKANVTVLLLDNRAVGMTGGQNAPSSGINLQGEKTISVDFPQLVKALGVKEERVHVVDPYELPTLFKTLRDETKVDDVSVIITNQPCVLTERYHAMQPLKVEDSDCNGCGNCLEVGCPAILVSRRETVVKPNGSEKELAFVNIDTAACTGCNLCVGTCGPKAIVPAQTIISGYAADHLGVEIKS</sequence>
<dbReference type="GO" id="GO:0030976">
    <property type="term" value="F:thiamine pyrophosphate binding"/>
    <property type="evidence" value="ECO:0007669"/>
    <property type="project" value="InterPro"/>
</dbReference>
<comment type="function">
    <text evidence="5">Catalyzes the ferredoxin-dependent oxidative decarboxylation of arylpyruvates.</text>
</comment>
<protein>
    <recommendedName>
        <fullName evidence="5">Indolepyruvate oxidoreductase subunit IorA</fullName>
        <shortName evidence="5">IOR</shortName>
        <ecNumber evidence="5">1.2.7.8</ecNumber>
    </recommendedName>
    <alternativeName>
        <fullName evidence="5">Indolepyruvate ferredoxin oxidoreductase subunit alpha</fullName>
    </alternativeName>
</protein>
<dbReference type="InterPro" id="IPR011766">
    <property type="entry name" value="TPP_enzyme_TPP-bd"/>
</dbReference>
<dbReference type="Gene3D" id="3.30.70.3270">
    <property type="match status" value="1"/>
</dbReference>
<dbReference type="PIRSF" id="PIRSF006439">
    <property type="entry name" value="Indolepyruvate_ferr_oxidored"/>
    <property type="match status" value="1"/>
</dbReference>
<dbReference type="Pfam" id="PF01855">
    <property type="entry name" value="POR_N"/>
    <property type="match status" value="1"/>
</dbReference>
<dbReference type="RefSeq" id="WP_078745205.1">
    <property type="nucleotide sequence ID" value="NZ_FUXG01000009.1"/>
</dbReference>
<keyword evidence="4 5" id="KW-0411">Iron-sulfur</keyword>
<feature type="binding site" evidence="6">
    <location>
        <position position="553"/>
    </location>
    <ligand>
        <name>[4Fe-4S] cluster</name>
        <dbReference type="ChEBI" id="CHEBI:49883"/>
        <label>1</label>
    </ligand>
</feature>
<dbReference type="PANTHER" id="PTHR43710">
    <property type="entry name" value="2-HYDROXYACYL-COA LYASE"/>
    <property type="match status" value="1"/>
</dbReference>
<evidence type="ECO:0000313" key="8">
    <source>
        <dbReference type="EMBL" id="OPX55338.1"/>
    </source>
</evidence>
<organism evidence="8 9">
    <name type="scientific">Oceanospirillum multiglobuliferum</name>
    <dbReference type="NCBI Taxonomy" id="64969"/>
    <lineage>
        <taxon>Bacteria</taxon>
        <taxon>Pseudomonadati</taxon>
        <taxon>Pseudomonadota</taxon>
        <taxon>Gammaproteobacteria</taxon>
        <taxon>Oceanospirillales</taxon>
        <taxon>Oceanospirillaceae</taxon>
        <taxon>Oceanospirillum</taxon>
    </lineage>
</organism>
<dbReference type="CDD" id="cd07034">
    <property type="entry name" value="TPP_PYR_PFOR_IOR-alpha_like"/>
    <property type="match status" value="1"/>
</dbReference>
<dbReference type="Pfam" id="PF02775">
    <property type="entry name" value="TPP_enzyme_C"/>
    <property type="match status" value="1"/>
</dbReference>
<keyword evidence="1 5" id="KW-0479">Metal-binding</keyword>
<name>A0A1T4PSC2_9GAMM</name>
<evidence type="ECO:0000256" key="3">
    <source>
        <dbReference type="ARBA" id="ARBA00023004"/>
    </source>
</evidence>
<accession>A0A1T4PSC2</accession>
<dbReference type="GO" id="GO:0046872">
    <property type="term" value="F:metal ion binding"/>
    <property type="evidence" value="ECO:0007669"/>
    <property type="project" value="UniProtKB-UniRule"/>
</dbReference>
<dbReference type="InterPro" id="IPR017900">
    <property type="entry name" value="4Fe4S_Fe_S_CS"/>
</dbReference>
<feature type="domain" description="4Fe-4S ferredoxin-type" evidence="7">
    <location>
        <begin position="583"/>
        <end position="612"/>
    </location>
</feature>
<feature type="binding site" evidence="6">
    <location>
        <position position="598"/>
    </location>
    <ligand>
        <name>[4Fe-4S] cluster</name>
        <dbReference type="ChEBI" id="CHEBI:49883"/>
        <label>2</label>
    </ligand>
</feature>
<feature type="binding site" evidence="6">
    <location>
        <position position="595"/>
    </location>
    <ligand>
        <name>[4Fe-4S] cluster</name>
        <dbReference type="ChEBI" id="CHEBI:49883"/>
        <label>2</label>
    </ligand>
</feature>
<feature type="binding site" evidence="6">
    <location>
        <position position="592"/>
    </location>
    <ligand>
        <name>[4Fe-4S] cluster</name>
        <dbReference type="ChEBI" id="CHEBI:49883"/>
        <label>2</label>
    </ligand>
</feature>
<dbReference type="CDD" id="cd02008">
    <property type="entry name" value="TPP_IOR_alpha"/>
    <property type="match status" value="1"/>
</dbReference>
<proteinExistence type="predicted"/>
<evidence type="ECO:0000256" key="1">
    <source>
        <dbReference type="ARBA" id="ARBA00022723"/>
    </source>
</evidence>
<dbReference type="GO" id="GO:0043805">
    <property type="term" value="F:indolepyruvate ferredoxin oxidoreductase activity"/>
    <property type="evidence" value="ECO:0007669"/>
    <property type="project" value="UniProtKB-UniRule"/>
</dbReference>
<evidence type="ECO:0000259" key="7">
    <source>
        <dbReference type="PROSITE" id="PS51379"/>
    </source>
</evidence>
<keyword evidence="5" id="KW-0813">Transport</keyword>
<keyword evidence="8" id="KW-0670">Pyruvate</keyword>
<dbReference type="AlphaFoldDB" id="A0A1T4PSC2"/>
<dbReference type="InterPro" id="IPR017896">
    <property type="entry name" value="4Fe4S_Fe-S-bd"/>
</dbReference>
<dbReference type="EC" id="1.2.7.8" evidence="5"/>
<keyword evidence="5 6" id="KW-0004">4Fe-4S</keyword>
<dbReference type="STRING" id="64969.SAMN02745127_01605"/>
<gene>
    <name evidence="8" type="ORF">BTE48_09230</name>
</gene>
<feature type="domain" description="4Fe-4S ferredoxin-type" evidence="7">
    <location>
        <begin position="541"/>
        <end position="571"/>
    </location>
</feature>
<dbReference type="InterPro" id="IPR029061">
    <property type="entry name" value="THDP-binding"/>
</dbReference>
<dbReference type="InterPro" id="IPR002880">
    <property type="entry name" value="Pyrv_Fd/Flavodoxin_OxRdtase_N"/>
</dbReference>
<dbReference type="InterPro" id="IPR045025">
    <property type="entry name" value="HACL1-like"/>
</dbReference>
<feature type="binding site" evidence="6">
    <location>
        <position position="602"/>
    </location>
    <ligand>
        <name>[4Fe-4S] cluster</name>
        <dbReference type="ChEBI" id="CHEBI:49883"/>
        <label>1</label>
    </ligand>
</feature>
<evidence type="ECO:0000256" key="5">
    <source>
        <dbReference type="PIRNR" id="PIRNR006439"/>
    </source>
</evidence>
<dbReference type="FunFam" id="3.40.50.970:FF:000039">
    <property type="entry name" value="Indolepyruvate oxidoreductase subunit IorA"/>
    <property type="match status" value="1"/>
</dbReference>
<dbReference type="EMBL" id="MTSM01000010">
    <property type="protein sequence ID" value="OPX55338.1"/>
    <property type="molecule type" value="Genomic_DNA"/>
</dbReference>
<keyword evidence="2 5" id="KW-0560">Oxidoreductase</keyword>
<dbReference type="OrthoDB" id="9803617at2"/>
<dbReference type="Proteomes" id="UP000191418">
    <property type="component" value="Unassembled WGS sequence"/>
</dbReference>
<evidence type="ECO:0000313" key="9">
    <source>
        <dbReference type="Proteomes" id="UP000191418"/>
    </source>
</evidence>
<dbReference type="SUPFAM" id="SSF52518">
    <property type="entry name" value="Thiamin diphosphate-binding fold (THDP-binding)"/>
    <property type="match status" value="2"/>
</dbReference>
<comment type="catalytic activity">
    <reaction evidence="5">
        <text>indole-3-pyruvate + 2 oxidized [2Fe-2S]-[ferredoxin] + CoA = (indol-3-yl)acetyl-CoA + 2 reduced [2Fe-2S]-[ferredoxin] + CO2 + H(+)</text>
        <dbReference type="Rhea" id="RHEA:12645"/>
        <dbReference type="Rhea" id="RHEA-COMP:10000"/>
        <dbReference type="Rhea" id="RHEA-COMP:10001"/>
        <dbReference type="ChEBI" id="CHEBI:15378"/>
        <dbReference type="ChEBI" id="CHEBI:16526"/>
        <dbReference type="ChEBI" id="CHEBI:17640"/>
        <dbReference type="ChEBI" id="CHEBI:33737"/>
        <dbReference type="ChEBI" id="CHEBI:33738"/>
        <dbReference type="ChEBI" id="CHEBI:57271"/>
        <dbReference type="ChEBI" id="CHEBI:57287"/>
        <dbReference type="EC" id="1.2.7.8"/>
    </reaction>
</comment>
<dbReference type="PROSITE" id="PS00198">
    <property type="entry name" value="4FE4S_FER_1"/>
    <property type="match status" value="1"/>
</dbReference>
<keyword evidence="9" id="KW-1185">Reference proteome</keyword>
<dbReference type="PANTHER" id="PTHR43710:SF5">
    <property type="entry name" value="INDOLEPYRUVATE FERREDOXIN OXIDOREDUCTASE ALPHA SUBUNIT"/>
    <property type="match status" value="1"/>
</dbReference>
<dbReference type="GO" id="GO:0044281">
    <property type="term" value="P:small molecule metabolic process"/>
    <property type="evidence" value="ECO:0007669"/>
    <property type="project" value="UniProtKB-ARBA"/>
</dbReference>
<evidence type="ECO:0000256" key="4">
    <source>
        <dbReference type="ARBA" id="ARBA00023014"/>
    </source>
</evidence>
<comment type="cofactor">
    <cofactor evidence="5 6">
        <name>[4Fe-4S] cluster</name>
        <dbReference type="ChEBI" id="CHEBI:49883"/>
    </cofactor>
    <text evidence="5 6">Binds 2 [4Fe-4S] clusters. In this family the first cluster has a non-standard and varying [4Fe-4S] binding motif CX(2)CX(2)CX(4-5)CP.</text>
</comment>
<dbReference type="InterPro" id="IPR017721">
    <property type="entry name" value="IorA"/>
</dbReference>
<comment type="caution">
    <text evidence="8">The sequence shown here is derived from an EMBL/GenBank/DDBJ whole genome shotgun (WGS) entry which is preliminary data.</text>
</comment>
<feature type="binding site" evidence="6">
    <location>
        <position position="561"/>
    </location>
    <ligand>
        <name>[4Fe-4S] cluster</name>
        <dbReference type="ChEBI" id="CHEBI:49883"/>
        <label>2</label>
    </ligand>
</feature>
<keyword evidence="3 5" id="KW-0408">Iron</keyword>
<dbReference type="Gene3D" id="3.40.50.970">
    <property type="match status" value="2"/>
</dbReference>
<dbReference type="PROSITE" id="PS51379">
    <property type="entry name" value="4FE4S_FER_2"/>
    <property type="match status" value="2"/>
</dbReference>
<dbReference type="GO" id="GO:0051539">
    <property type="term" value="F:4 iron, 4 sulfur cluster binding"/>
    <property type="evidence" value="ECO:0007669"/>
    <property type="project" value="UniProtKB-UniRule"/>
</dbReference>